<evidence type="ECO:0000256" key="4">
    <source>
        <dbReference type="RuleBase" id="RU004262"/>
    </source>
</evidence>
<dbReference type="InterPro" id="IPR029058">
    <property type="entry name" value="AB_hydrolase_fold"/>
</dbReference>
<evidence type="ECO:0000256" key="3">
    <source>
        <dbReference type="ARBA" id="ARBA00022525"/>
    </source>
</evidence>
<reference evidence="7" key="1">
    <citation type="submission" date="2020-08" db="EMBL/GenBank/DDBJ databases">
        <title>Genome sequencing and assembly of the red palm weevil Rhynchophorus ferrugineus.</title>
        <authorList>
            <person name="Dias G.B."/>
            <person name="Bergman C.M."/>
            <person name="Manee M."/>
        </authorList>
    </citation>
    <scope>NUCLEOTIDE SEQUENCE</scope>
    <source>
        <strain evidence="7">AA-2017</strain>
        <tissue evidence="7">Whole larva</tissue>
    </source>
</reference>
<protein>
    <recommendedName>
        <fullName evidence="6">Lipase domain-containing protein</fullName>
    </recommendedName>
</protein>
<dbReference type="Proteomes" id="UP000625711">
    <property type="component" value="Unassembled WGS sequence"/>
</dbReference>
<dbReference type="Pfam" id="PF00151">
    <property type="entry name" value="Lipase"/>
    <property type="match status" value="1"/>
</dbReference>
<dbReference type="GO" id="GO:0016042">
    <property type="term" value="P:lipid catabolic process"/>
    <property type="evidence" value="ECO:0007669"/>
    <property type="project" value="TreeGrafter"/>
</dbReference>
<dbReference type="PANTHER" id="PTHR11610">
    <property type="entry name" value="LIPASE"/>
    <property type="match status" value="1"/>
</dbReference>
<gene>
    <name evidence="7" type="ORF">GWI33_005898</name>
</gene>
<evidence type="ECO:0000256" key="2">
    <source>
        <dbReference type="ARBA" id="ARBA00010701"/>
    </source>
</evidence>
<feature type="signal peptide" evidence="5">
    <location>
        <begin position="1"/>
        <end position="19"/>
    </location>
</feature>
<accession>A0A834MKM9</accession>
<evidence type="ECO:0000313" key="8">
    <source>
        <dbReference type="Proteomes" id="UP000625711"/>
    </source>
</evidence>
<organism evidence="7 8">
    <name type="scientific">Rhynchophorus ferrugineus</name>
    <name type="common">Red palm weevil</name>
    <name type="synonym">Curculio ferrugineus</name>
    <dbReference type="NCBI Taxonomy" id="354439"/>
    <lineage>
        <taxon>Eukaryota</taxon>
        <taxon>Metazoa</taxon>
        <taxon>Ecdysozoa</taxon>
        <taxon>Arthropoda</taxon>
        <taxon>Hexapoda</taxon>
        <taxon>Insecta</taxon>
        <taxon>Pterygota</taxon>
        <taxon>Neoptera</taxon>
        <taxon>Endopterygota</taxon>
        <taxon>Coleoptera</taxon>
        <taxon>Polyphaga</taxon>
        <taxon>Cucujiformia</taxon>
        <taxon>Curculionidae</taxon>
        <taxon>Dryophthorinae</taxon>
        <taxon>Rhynchophorus</taxon>
    </lineage>
</organism>
<dbReference type="AlphaFoldDB" id="A0A834MKM9"/>
<evidence type="ECO:0000256" key="5">
    <source>
        <dbReference type="SAM" id="SignalP"/>
    </source>
</evidence>
<comment type="caution">
    <text evidence="7">The sequence shown here is derived from an EMBL/GenBank/DDBJ whole genome shotgun (WGS) entry which is preliminary data.</text>
</comment>
<dbReference type="Gene3D" id="3.40.50.1820">
    <property type="entry name" value="alpha/beta hydrolase"/>
    <property type="match status" value="1"/>
</dbReference>
<feature type="domain" description="Lipase" evidence="6">
    <location>
        <begin position="48"/>
        <end position="275"/>
    </location>
</feature>
<comment type="similarity">
    <text evidence="2 4">Belongs to the AB hydrolase superfamily. Lipase family.</text>
</comment>
<dbReference type="EMBL" id="JAACXV010000004">
    <property type="protein sequence ID" value="KAF7287533.1"/>
    <property type="molecule type" value="Genomic_DNA"/>
</dbReference>
<dbReference type="GO" id="GO:0017171">
    <property type="term" value="F:serine hydrolase activity"/>
    <property type="evidence" value="ECO:0007669"/>
    <property type="project" value="TreeGrafter"/>
</dbReference>
<dbReference type="OrthoDB" id="6770740at2759"/>
<sequence>MLSIILFSLLGLIYNPVNCWYNQSRKTFGTIRFAPQNLPHVSNLIMIKSITPANTEGENIDHDKLDKIDINREGKTVILFNGHPSDDSPIPFKDLSSALFEQGIANIFFIFIDYTEHQMSFTDGLMLADSFGKYIADLVHKFRIRPDKYHFIGHCLGAEVAASTLNELQKLSPGKISRFTAFDPFNSNSSNISNLKQVAKFTDAYHAGIYDPVLPAFGDVDFYPNGGIFQPNCIKLKSSKESMRCHHKSSIYYYIMSMNLKVNAIETKFNDDQKYLMILDNPRYNTFGYFVNQDLSGSFYLPTIEDEPYLINYF</sequence>
<dbReference type="GO" id="GO:0016298">
    <property type="term" value="F:lipase activity"/>
    <property type="evidence" value="ECO:0007669"/>
    <property type="project" value="InterPro"/>
</dbReference>
<evidence type="ECO:0000259" key="6">
    <source>
        <dbReference type="Pfam" id="PF00151"/>
    </source>
</evidence>
<dbReference type="GO" id="GO:0005615">
    <property type="term" value="C:extracellular space"/>
    <property type="evidence" value="ECO:0007669"/>
    <property type="project" value="TreeGrafter"/>
</dbReference>
<keyword evidence="8" id="KW-1185">Reference proteome</keyword>
<name>A0A834MKM9_RHYFE</name>
<feature type="chain" id="PRO_5032715180" description="Lipase domain-containing protein" evidence="5">
    <location>
        <begin position="20"/>
        <end position="314"/>
    </location>
</feature>
<keyword evidence="3" id="KW-0964">Secreted</keyword>
<evidence type="ECO:0000256" key="1">
    <source>
        <dbReference type="ARBA" id="ARBA00004613"/>
    </source>
</evidence>
<evidence type="ECO:0000313" key="7">
    <source>
        <dbReference type="EMBL" id="KAF7287533.1"/>
    </source>
</evidence>
<dbReference type="SUPFAM" id="SSF53474">
    <property type="entry name" value="alpha/beta-Hydrolases"/>
    <property type="match status" value="1"/>
</dbReference>
<comment type="subcellular location">
    <subcellularLocation>
        <location evidence="1">Secreted</location>
    </subcellularLocation>
</comment>
<keyword evidence="5" id="KW-0732">Signal</keyword>
<dbReference type="InterPro" id="IPR000734">
    <property type="entry name" value="TAG_lipase"/>
</dbReference>
<dbReference type="InterPro" id="IPR013818">
    <property type="entry name" value="Lipase"/>
</dbReference>
<proteinExistence type="inferred from homology"/>
<dbReference type="PANTHER" id="PTHR11610:SF173">
    <property type="entry name" value="LIPASE DOMAIN-CONTAINING PROTEIN-RELATED"/>
    <property type="match status" value="1"/>
</dbReference>